<evidence type="ECO:0000259" key="10">
    <source>
        <dbReference type="Pfam" id="PF22571"/>
    </source>
</evidence>
<feature type="domain" description="Phage shock protein PspC N-terminal" evidence="9">
    <location>
        <begin position="186"/>
        <end position="264"/>
    </location>
</feature>
<protein>
    <submittedName>
        <fullName evidence="12">PspC domain-containing protein</fullName>
    </submittedName>
</protein>
<comment type="caution">
    <text evidence="12">The sequence shown here is derived from an EMBL/GenBank/DDBJ whole genome shotgun (WGS) entry which is preliminary data.</text>
</comment>
<dbReference type="InterPro" id="IPR007168">
    <property type="entry name" value="Phageshock_PspC_N"/>
</dbReference>
<dbReference type="Pfam" id="PF04024">
    <property type="entry name" value="PspC"/>
    <property type="match status" value="2"/>
</dbReference>
<keyword evidence="13" id="KW-1185">Reference proteome</keyword>
<evidence type="ECO:0000256" key="2">
    <source>
        <dbReference type="ARBA" id="ARBA00022475"/>
    </source>
</evidence>
<evidence type="ECO:0000259" key="9">
    <source>
        <dbReference type="Pfam" id="PF04024"/>
    </source>
</evidence>
<feature type="transmembrane region" description="Helical" evidence="8">
    <location>
        <begin position="424"/>
        <end position="445"/>
    </location>
</feature>
<feature type="transmembrane region" description="Helical" evidence="8">
    <location>
        <begin position="241"/>
        <end position="261"/>
    </location>
</feature>
<feature type="transmembrane region" description="Helical" evidence="8">
    <location>
        <begin position="348"/>
        <end position="378"/>
    </location>
</feature>
<comment type="subcellular location">
    <subcellularLocation>
        <location evidence="1">Cell membrane</location>
        <topology evidence="1">Single-pass membrane protein</topology>
    </subcellularLocation>
</comment>
<evidence type="ECO:0000313" key="13">
    <source>
        <dbReference type="Proteomes" id="UP001595906"/>
    </source>
</evidence>
<dbReference type="RefSeq" id="WP_379015876.1">
    <property type="nucleotide sequence ID" value="NZ_JBHSDC010000031.1"/>
</dbReference>
<keyword evidence="6" id="KW-0175">Coiled coil</keyword>
<dbReference type="Pfam" id="PF22744">
    <property type="entry name" value="Toast-rack_PspC-Cterm"/>
    <property type="match status" value="1"/>
</dbReference>
<evidence type="ECO:0000256" key="8">
    <source>
        <dbReference type="SAM" id="Phobius"/>
    </source>
</evidence>
<feature type="compositionally biased region" description="Low complexity" evidence="7">
    <location>
        <begin position="105"/>
        <end position="118"/>
    </location>
</feature>
<evidence type="ECO:0000313" key="12">
    <source>
        <dbReference type="EMBL" id="MFC4233546.1"/>
    </source>
</evidence>
<keyword evidence="3 8" id="KW-0812">Transmembrane</keyword>
<evidence type="ECO:0000256" key="6">
    <source>
        <dbReference type="SAM" id="Coils"/>
    </source>
</evidence>
<dbReference type="InterPro" id="IPR054319">
    <property type="entry name" value="PspC-rel_ToastRack"/>
</dbReference>
<dbReference type="InterPro" id="IPR052027">
    <property type="entry name" value="PspC"/>
</dbReference>
<keyword evidence="2" id="KW-1003">Cell membrane</keyword>
<feature type="transmembrane region" description="Helical" evidence="8">
    <location>
        <begin position="196"/>
        <end position="221"/>
    </location>
</feature>
<keyword evidence="4 8" id="KW-1133">Transmembrane helix</keyword>
<organism evidence="12 13">
    <name type="scientific">Parasediminibacterium paludis</name>
    <dbReference type="NCBI Taxonomy" id="908966"/>
    <lineage>
        <taxon>Bacteria</taxon>
        <taxon>Pseudomonadati</taxon>
        <taxon>Bacteroidota</taxon>
        <taxon>Chitinophagia</taxon>
        <taxon>Chitinophagales</taxon>
        <taxon>Chitinophagaceae</taxon>
        <taxon>Parasediminibacterium</taxon>
    </lineage>
</organism>
<feature type="domain" description="PspC-related ToastRack" evidence="11">
    <location>
        <begin position="503"/>
        <end position="603"/>
    </location>
</feature>
<accession>A0ABV8Q3K6</accession>
<feature type="transmembrane region" description="Helical" evidence="8">
    <location>
        <begin position="390"/>
        <end position="412"/>
    </location>
</feature>
<keyword evidence="5 8" id="KW-0472">Membrane</keyword>
<feature type="transmembrane region" description="Helical" evidence="8">
    <location>
        <begin position="149"/>
        <end position="175"/>
    </location>
</feature>
<dbReference type="EMBL" id="JBHSDC010000031">
    <property type="protein sequence ID" value="MFC4233546.1"/>
    <property type="molecule type" value="Genomic_DNA"/>
</dbReference>
<dbReference type="PANTHER" id="PTHR33885:SF3">
    <property type="entry name" value="PHAGE SHOCK PROTEIN C"/>
    <property type="match status" value="1"/>
</dbReference>
<evidence type="ECO:0000256" key="3">
    <source>
        <dbReference type="ARBA" id="ARBA00022692"/>
    </source>
</evidence>
<feature type="domain" description="Phage shock protein PspC N-terminal" evidence="9">
    <location>
        <begin position="122"/>
        <end position="175"/>
    </location>
</feature>
<evidence type="ECO:0000256" key="1">
    <source>
        <dbReference type="ARBA" id="ARBA00004162"/>
    </source>
</evidence>
<name>A0ABV8Q3K6_9BACT</name>
<dbReference type="InterPro" id="IPR054321">
    <property type="entry name" value="PspC-rel_TM"/>
</dbReference>
<evidence type="ECO:0000256" key="5">
    <source>
        <dbReference type="ARBA" id="ARBA00023136"/>
    </source>
</evidence>
<sequence length="743" mass="84801">MKKVININFQGRVVPIEETAYDILKQYVEALRRFFANEEGKEEIINDIESRIAELFAETLKKGSTCITDVDVNNIIASMGRPEDFESEEENVKSQLGSEQKRQEQSYQQTNSQQSFNSGEPRKLYRDENHKVLGGVCSGIANYFGIDRVIIRIIAVFVSSVFFIPYIIFWIAVPSSATQVIGSTRKRLFRDMDDKILAGVASGLGHYFGVKAWIVRLIFLLPFLSFVARWGHWGFFGFPDFLRFSFSPGATIIYIILWLILPEAVTAADKLEMKGQPVDLNSIKQTIQTDMEGFGGRAKKFGEEIKERAEEISKEFSPKAKQFSNEAAYVARRSSGGLGGFIALIAKIFAYFILGCVLFSIVATLFGIGVACFGLLPVKDFIINDGWQDVFAWGTLLLFIWVPVIGIITWIIRKLVKAKRNSTLLRGTFIALWIVGWFCFISLLASISRDFKYTSTANEEVVKLSNAKVNKLEVSLSGYNKYYKNRKHWLEIEPFNGMLDDTAYVPNTRIKLIRSNTDSFQVTVTRLSQGRTKAQANELAEKITYSIEQKDSILSLYKGIPINNTDKFRNQKILITIAVPVGKRILIDDKIGWMHDVHVGFNNDDNWSRDFYSDEDFDWETGKEYIMTDKGLKHIANSKYNYDNDKSNDDDKSPEELKRELDEKQHELDEQRKQLDKDVQDKLKKIDEDKRKLEKTIDSTKGYRYQKTASLIKPNIKAIDNSDDIIGDDNMRPSILSSYKIAG</sequence>
<proteinExistence type="predicted"/>
<reference evidence="13" key="1">
    <citation type="journal article" date="2019" name="Int. J. Syst. Evol. Microbiol.">
        <title>The Global Catalogue of Microorganisms (GCM) 10K type strain sequencing project: providing services to taxonomists for standard genome sequencing and annotation.</title>
        <authorList>
            <consortium name="The Broad Institute Genomics Platform"/>
            <consortium name="The Broad Institute Genome Sequencing Center for Infectious Disease"/>
            <person name="Wu L."/>
            <person name="Ma J."/>
        </authorList>
    </citation>
    <scope>NUCLEOTIDE SEQUENCE [LARGE SCALE GENOMIC DNA]</scope>
    <source>
        <strain evidence="13">CECT 8010</strain>
    </source>
</reference>
<evidence type="ECO:0000256" key="7">
    <source>
        <dbReference type="SAM" id="MobiDB-lite"/>
    </source>
</evidence>
<evidence type="ECO:0000256" key="4">
    <source>
        <dbReference type="ARBA" id="ARBA00022989"/>
    </source>
</evidence>
<dbReference type="Proteomes" id="UP001595906">
    <property type="component" value="Unassembled WGS sequence"/>
</dbReference>
<feature type="coiled-coil region" evidence="6">
    <location>
        <begin position="654"/>
        <end position="696"/>
    </location>
</feature>
<gene>
    <name evidence="12" type="ORF">ACFOW1_16715</name>
</gene>
<feature type="region of interest" description="Disordered" evidence="7">
    <location>
        <begin position="83"/>
        <end position="121"/>
    </location>
</feature>
<feature type="domain" description="PspC-related transmembrane region" evidence="10">
    <location>
        <begin position="315"/>
        <end position="451"/>
    </location>
</feature>
<evidence type="ECO:0000259" key="11">
    <source>
        <dbReference type="Pfam" id="PF22744"/>
    </source>
</evidence>
<dbReference type="PANTHER" id="PTHR33885">
    <property type="entry name" value="PHAGE SHOCK PROTEIN C"/>
    <property type="match status" value="1"/>
</dbReference>
<dbReference type="Pfam" id="PF22571">
    <property type="entry name" value="LiaI-LiaF-TM_PspC"/>
    <property type="match status" value="1"/>
</dbReference>